<proteinExistence type="inferred from homology"/>
<evidence type="ECO:0000256" key="2">
    <source>
        <dbReference type="ARBA" id="ARBA00022801"/>
    </source>
</evidence>
<dbReference type="OrthoDB" id="9795222at2"/>
<keyword evidence="5" id="KW-0732">Signal</keyword>
<dbReference type="KEGG" id="pbas:SMSP2_00585"/>
<protein>
    <submittedName>
        <fullName evidence="6">Exo-poly-alpha-D-galacturonosidase</fullName>
        <ecNumber evidence="6">3.2.1.82</ecNumber>
    </submittedName>
</protein>
<name>A0A1Q2MDA2_9BACT</name>
<reference evidence="7" key="1">
    <citation type="submission" date="2017-02" db="EMBL/GenBank/DDBJ databases">
        <title>Comparative genomics and description of representatives of a novel lineage of planctomycetes thriving in anoxic sediments.</title>
        <authorList>
            <person name="Spring S."/>
            <person name="Bunk B."/>
            <person name="Sproer C."/>
        </authorList>
    </citation>
    <scope>NUCLEOTIDE SEQUENCE [LARGE SCALE GENOMIC DNA]</scope>
    <source>
        <strain evidence="7">SM-Chi-D1</strain>
    </source>
</reference>
<evidence type="ECO:0000313" key="6">
    <source>
        <dbReference type="EMBL" id="AQQ70242.1"/>
    </source>
</evidence>
<dbReference type="InterPro" id="IPR006626">
    <property type="entry name" value="PbH1"/>
</dbReference>
<dbReference type="SUPFAM" id="SSF51126">
    <property type="entry name" value="Pectin lyase-like"/>
    <property type="match status" value="1"/>
</dbReference>
<evidence type="ECO:0000313" key="7">
    <source>
        <dbReference type="Proteomes" id="UP000188181"/>
    </source>
</evidence>
<dbReference type="PANTHER" id="PTHR31339:SF9">
    <property type="entry name" value="PLASMIN AND FIBRONECTIN-BINDING PROTEIN A"/>
    <property type="match status" value="1"/>
</dbReference>
<dbReference type="InterPro" id="IPR012334">
    <property type="entry name" value="Pectin_lyas_fold"/>
</dbReference>
<dbReference type="EC" id="3.2.1.82" evidence="6"/>
<dbReference type="Proteomes" id="UP000188181">
    <property type="component" value="Chromosome"/>
</dbReference>
<dbReference type="AlphaFoldDB" id="A0A1Q2MDA2"/>
<dbReference type="InterPro" id="IPR000743">
    <property type="entry name" value="Glyco_hydro_28"/>
</dbReference>
<evidence type="ECO:0000256" key="4">
    <source>
        <dbReference type="RuleBase" id="RU361169"/>
    </source>
</evidence>
<dbReference type="Pfam" id="PF00295">
    <property type="entry name" value="Glyco_hydro_28"/>
    <property type="match status" value="1"/>
</dbReference>
<dbReference type="GO" id="GO:0004650">
    <property type="term" value="F:polygalacturonase activity"/>
    <property type="evidence" value="ECO:0007669"/>
    <property type="project" value="InterPro"/>
</dbReference>
<evidence type="ECO:0000256" key="1">
    <source>
        <dbReference type="ARBA" id="ARBA00008834"/>
    </source>
</evidence>
<dbReference type="Gene3D" id="2.160.20.10">
    <property type="entry name" value="Single-stranded right-handed beta-helix, Pectin lyase-like"/>
    <property type="match status" value="1"/>
</dbReference>
<dbReference type="STRING" id="1851148.SMSP2_00585"/>
<dbReference type="InterPro" id="IPR051801">
    <property type="entry name" value="GH28_Enzymes"/>
</dbReference>
<dbReference type="PANTHER" id="PTHR31339">
    <property type="entry name" value="PECTIN LYASE-RELATED"/>
    <property type="match status" value="1"/>
</dbReference>
<evidence type="ECO:0000256" key="3">
    <source>
        <dbReference type="ARBA" id="ARBA00023295"/>
    </source>
</evidence>
<accession>A0A1Q2MDA2</accession>
<dbReference type="RefSeq" id="WP_146682519.1">
    <property type="nucleotide sequence ID" value="NZ_CP019646.1"/>
</dbReference>
<organism evidence="6 7">
    <name type="scientific">Limihaloglobus sulfuriphilus</name>
    <dbReference type="NCBI Taxonomy" id="1851148"/>
    <lineage>
        <taxon>Bacteria</taxon>
        <taxon>Pseudomonadati</taxon>
        <taxon>Planctomycetota</taxon>
        <taxon>Phycisphaerae</taxon>
        <taxon>Sedimentisphaerales</taxon>
        <taxon>Sedimentisphaeraceae</taxon>
        <taxon>Limihaloglobus</taxon>
    </lineage>
</organism>
<dbReference type="SMART" id="SM00710">
    <property type="entry name" value="PbH1"/>
    <property type="match status" value="5"/>
</dbReference>
<feature type="signal peptide" evidence="5">
    <location>
        <begin position="1"/>
        <end position="24"/>
    </location>
</feature>
<comment type="similarity">
    <text evidence="1 4">Belongs to the glycosyl hydrolase 28 family.</text>
</comment>
<sequence precursor="true">MAIFNKIGKSVLIGIFVGCASAWAEPSRVFDVTWFGAVGDGQSSNTAAFQAAIDACGEDGTVRINSGKYVTGTIKLKSGVELNIGKGAVIHGSTDLNDYARDVFGSVEAPAFSKCLIFAENAENIKITGSGTINGNGSEENFPVKLGSELGERPMLIRFVNCRNVTFSDVTLKDSASWCTHLVNCDDVIINGVKINSRVNFNNDGFDLDGCRNVVIENCDIRTGDDSICPKSTTLRAAENITVRNCRVSSGTAAFKCGTSSRGGFRNINVDNCLFYDCGMGAVKLLMVDGGVLEDINISNVTMDNVEGPFFIRLGNRGRKYDSPTEQVYSQDARPEGAEVGILRNVCISNIKAAVRGDDKTRQGIMISGIPGHNISGITFENIDISFTGNGTEKDAQRIVLEDIARYPEQFFFGVLPSWAMYIRHVDGILLKNVNFSLINPDKRPRIVAEDVENLRIY</sequence>
<dbReference type="GO" id="GO:0005975">
    <property type="term" value="P:carbohydrate metabolic process"/>
    <property type="evidence" value="ECO:0007669"/>
    <property type="project" value="InterPro"/>
</dbReference>
<dbReference type="InterPro" id="IPR011050">
    <property type="entry name" value="Pectin_lyase_fold/virulence"/>
</dbReference>
<feature type="chain" id="PRO_5012907913" evidence="5">
    <location>
        <begin position="25"/>
        <end position="458"/>
    </location>
</feature>
<keyword evidence="2 4" id="KW-0378">Hydrolase</keyword>
<dbReference type="EMBL" id="CP019646">
    <property type="protein sequence ID" value="AQQ70242.1"/>
    <property type="molecule type" value="Genomic_DNA"/>
</dbReference>
<gene>
    <name evidence="6" type="primary">pehX</name>
    <name evidence="6" type="ORF">SMSP2_00585</name>
</gene>
<evidence type="ECO:0000256" key="5">
    <source>
        <dbReference type="SAM" id="SignalP"/>
    </source>
</evidence>
<dbReference type="GO" id="GO:0033917">
    <property type="term" value="F:exo-poly-alpha-galacturonosidase activity"/>
    <property type="evidence" value="ECO:0007669"/>
    <property type="project" value="UniProtKB-EC"/>
</dbReference>
<keyword evidence="7" id="KW-1185">Reference proteome</keyword>
<keyword evidence="3 4" id="KW-0326">Glycosidase</keyword>